<dbReference type="Proteomes" id="UP001500192">
    <property type="component" value="Unassembled WGS sequence"/>
</dbReference>
<dbReference type="InterPro" id="IPR022002">
    <property type="entry name" value="ChsH2_Znr"/>
</dbReference>
<dbReference type="PANTHER" id="PTHR34075:SF5">
    <property type="entry name" value="BLR3430 PROTEIN"/>
    <property type="match status" value="1"/>
</dbReference>
<feature type="domain" description="ChsH2 C-terminal OB-fold" evidence="1">
    <location>
        <begin position="49"/>
        <end position="109"/>
    </location>
</feature>
<evidence type="ECO:0000259" key="1">
    <source>
        <dbReference type="Pfam" id="PF01796"/>
    </source>
</evidence>
<organism evidence="3 4">
    <name type="scientific">Amycolatopsis dongchuanensis</name>
    <dbReference type="NCBI Taxonomy" id="1070866"/>
    <lineage>
        <taxon>Bacteria</taxon>
        <taxon>Bacillati</taxon>
        <taxon>Actinomycetota</taxon>
        <taxon>Actinomycetes</taxon>
        <taxon>Pseudonocardiales</taxon>
        <taxon>Pseudonocardiaceae</taxon>
        <taxon>Amycolatopsis</taxon>
    </lineage>
</organism>
<feature type="domain" description="ChsH2 rubredoxin-like zinc ribbon" evidence="2">
    <location>
        <begin position="13"/>
        <end position="47"/>
    </location>
</feature>
<evidence type="ECO:0000259" key="2">
    <source>
        <dbReference type="Pfam" id="PF12172"/>
    </source>
</evidence>
<dbReference type="Pfam" id="PF12172">
    <property type="entry name" value="zf-ChsH2"/>
    <property type="match status" value="1"/>
</dbReference>
<reference evidence="4" key="1">
    <citation type="journal article" date="2019" name="Int. J. Syst. Evol. Microbiol.">
        <title>The Global Catalogue of Microorganisms (GCM) 10K type strain sequencing project: providing services to taxonomists for standard genome sequencing and annotation.</title>
        <authorList>
            <consortium name="The Broad Institute Genomics Platform"/>
            <consortium name="The Broad Institute Genome Sequencing Center for Infectious Disease"/>
            <person name="Wu L."/>
            <person name="Ma J."/>
        </authorList>
    </citation>
    <scope>NUCLEOTIDE SEQUENCE [LARGE SCALE GENOMIC DNA]</scope>
    <source>
        <strain evidence="4">JCM 18054</strain>
    </source>
</reference>
<dbReference type="InterPro" id="IPR012340">
    <property type="entry name" value="NA-bd_OB-fold"/>
</dbReference>
<sequence>MSTQDPVLDRFSAGLAERRLELPRCADCGTLIWYPRARCPHCMSANLTWEALSGEGTVYSYTINRRGQGEYAGRDPFVIAYIELAEGPRVLSHVDIEDPETLRVGDPVRFSGGLAPDGKVRLRFEPEGQEA</sequence>
<gene>
    <name evidence="3" type="ORF">GCM10023214_37990</name>
</gene>
<dbReference type="PANTHER" id="PTHR34075">
    <property type="entry name" value="BLR3430 PROTEIN"/>
    <property type="match status" value="1"/>
</dbReference>
<accession>A0ABP9QRR5</accession>
<dbReference type="RefSeq" id="WP_346054393.1">
    <property type="nucleotide sequence ID" value="NZ_BAABIB010000075.1"/>
</dbReference>
<proteinExistence type="predicted"/>
<keyword evidence="4" id="KW-1185">Reference proteome</keyword>
<dbReference type="EMBL" id="BAABIB010000075">
    <property type="protein sequence ID" value="GAA5166028.1"/>
    <property type="molecule type" value="Genomic_DNA"/>
</dbReference>
<dbReference type="InterPro" id="IPR002878">
    <property type="entry name" value="ChsH2_C"/>
</dbReference>
<dbReference type="Gene3D" id="6.10.30.10">
    <property type="match status" value="1"/>
</dbReference>
<evidence type="ECO:0000313" key="4">
    <source>
        <dbReference type="Proteomes" id="UP001500192"/>
    </source>
</evidence>
<protein>
    <submittedName>
        <fullName evidence="3">OB-fold domain-containing protein</fullName>
    </submittedName>
</protein>
<dbReference type="SUPFAM" id="SSF50249">
    <property type="entry name" value="Nucleic acid-binding proteins"/>
    <property type="match status" value="1"/>
</dbReference>
<comment type="caution">
    <text evidence="3">The sequence shown here is derived from an EMBL/GenBank/DDBJ whole genome shotgun (WGS) entry which is preliminary data.</text>
</comment>
<name>A0ABP9QRR5_9PSEU</name>
<dbReference type="Pfam" id="PF01796">
    <property type="entry name" value="OB_ChsH2_C"/>
    <property type="match status" value="1"/>
</dbReference>
<dbReference type="InterPro" id="IPR052513">
    <property type="entry name" value="Thioester_dehydratase-like"/>
</dbReference>
<evidence type="ECO:0000313" key="3">
    <source>
        <dbReference type="EMBL" id="GAA5166028.1"/>
    </source>
</evidence>